<evidence type="ECO:0000259" key="1">
    <source>
        <dbReference type="Pfam" id="PF09643"/>
    </source>
</evidence>
<dbReference type="Pfam" id="PF09643">
    <property type="entry name" value="YopX"/>
    <property type="match status" value="1"/>
</dbReference>
<gene>
    <name evidence="2" type="ORF">SAP11_00033</name>
</gene>
<organism evidence="2 3">
    <name type="scientific">Staphylococcus phage SAP11</name>
    <dbReference type="NCBI Taxonomy" id="2588088"/>
    <lineage>
        <taxon>Viruses</taxon>
        <taxon>Duplodnaviria</taxon>
        <taxon>Heunggongvirae</taxon>
        <taxon>Uroviricota</taxon>
        <taxon>Caudoviricetes</taxon>
        <taxon>Triavirus</taxon>
        <taxon>Triavirus SAP11</taxon>
    </lineage>
</organism>
<dbReference type="EMBL" id="MK801681">
    <property type="protein sequence ID" value="QDH45418.1"/>
    <property type="molecule type" value="Genomic_DNA"/>
</dbReference>
<dbReference type="Gene3D" id="2.30.30.290">
    <property type="entry name" value="YopX-like domains"/>
    <property type="match status" value="1"/>
</dbReference>
<dbReference type="InterPro" id="IPR023385">
    <property type="entry name" value="YopX-like_C"/>
</dbReference>
<name>A0A513ZXJ7_9CAUD</name>
<reference evidence="2 3" key="1">
    <citation type="submission" date="2019-04" db="EMBL/GenBank/DDBJ databases">
        <title>Complete genome sequence of bacteriphages infecting S. aurues.</title>
        <authorList>
            <person name="Yu J.-H."/>
            <person name="Park J.-H."/>
            <person name="Chang H.-J."/>
            <person name="Lim J.-A."/>
        </authorList>
    </citation>
    <scope>NUCLEOTIDE SEQUENCE [LARGE SCALE GENOMIC DNA]</scope>
</reference>
<evidence type="ECO:0000313" key="3">
    <source>
        <dbReference type="Proteomes" id="UP000316318"/>
    </source>
</evidence>
<evidence type="ECO:0000313" key="2">
    <source>
        <dbReference type="EMBL" id="QDH45418.1"/>
    </source>
</evidence>
<dbReference type="Proteomes" id="UP000316318">
    <property type="component" value="Segment"/>
</dbReference>
<feature type="domain" description="YopX protein" evidence="1">
    <location>
        <begin position="3"/>
        <end position="119"/>
    </location>
</feature>
<keyword evidence="3" id="KW-1185">Reference proteome</keyword>
<dbReference type="InterPro" id="IPR019096">
    <property type="entry name" value="YopX_protein"/>
</dbReference>
<accession>A0A513ZXJ7</accession>
<proteinExistence type="predicted"/>
<protein>
    <recommendedName>
        <fullName evidence="1">YopX protein domain-containing protein</fullName>
    </recommendedName>
</protein>
<sequence length="122" mass="14362">MPKYRVWDEYTGRIHDVVGFDFIENEVHYENYAEAEALIHARDFKDVELMQSTGFKDVHGVEIYEGDIVQDCYSREVSFIEFKEGAFYITFSNVTELLSENDDIIEIVGNIFENEMLLEVMR</sequence>
<dbReference type="SUPFAM" id="SSF159006">
    <property type="entry name" value="YopX-like"/>
    <property type="match status" value="1"/>
</dbReference>